<evidence type="ECO:0000256" key="2">
    <source>
        <dbReference type="SAM" id="SignalP"/>
    </source>
</evidence>
<feature type="signal peptide" evidence="2">
    <location>
        <begin position="1"/>
        <end position="20"/>
    </location>
</feature>
<evidence type="ECO:0000256" key="1">
    <source>
        <dbReference type="SAM" id="MobiDB-lite"/>
    </source>
</evidence>
<feature type="compositionally biased region" description="Low complexity" evidence="1">
    <location>
        <begin position="21"/>
        <end position="32"/>
    </location>
</feature>
<sequence>MKKICALLMAGLLLTGCSAASTGSSSDSEANSDTVTESDISSEENGIARYINSYIEGYIENVQSKMPSPDDLMLMDSGKKESVVFESLLYLHKDIAQGLEVPKYYEPEKYTKIIELYHLSIEKYLEYLHAYQQGTGLLDEPYELGSQYAKEAQAIIDDISNKEPSTKLVGTKKKDVSYKVGDLYLLKYDISGTKTLKDYQKLNKMIDPVPVRTETGLIFAGDVETKNGEMKEVDVDTIFLPKDSLIHIKEMDKESNDLALVKIIEGENKGQELWIDTSILDISEKQ</sequence>
<comment type="caution">
    <text evidence="3">The sequence shown here is derived from an EMBL/GenBank/DDBJ whole genome shotgun (WGS) entry which is preliminary data.</text>
</comment>
<feature type="region of interest" description="Disordered" evidence="1">
    <location>
        <begin position="21"/>
        <end position="41"/>
    </location>
</feature>
<name>A0A942U1E8_9BACI</name>
<dbReference type="EMBL" id="JAGYPF010000002">
    <property type="protein sequence ID" value="MBS4212785.1"/>
    <property type="molecule type" value="Genomic_DNA"/>
</dbReference>
<dbReference type="Proteomes" id="UP000679749">
    <property type="component" value="Unassembled WGS sequence"/>
</dbReference>
<evidence type="ECO:0000313" key="3">
    <source>
        <dbReference type="EMBL" id="MBS4212785.1"/>
    </source>
</evidence>
<evidence type="ECO:0000313" key="4">
    <source>
        <dbReference type="Proteomes" id="UP000679749"/>
    </source>
</evidence>
<dbReference type="RefSeq" id="WP_213117312.1">
    <property type="nucleotide sequence ID" value="NZ_JAGYPF010000002.1"/>
</dbReference>
<dbReference type="PROSITE" id="PS51257">
    <property type="entry name" value="PROKAR_LIPOPROTEIN"/>
    <property type="match status" value="1"/>
</dbReference>
<reference evidence="3" key="1">
    <citation type="submission" date="2021-05" db="EMBL/GenBank/DDBJ databases">
        <title>Novel Bacillus species.</title>
        <authorList>
            <person name="Liu G."/>
        </authorList>
    </citation>
    <scope>NUCLEOTIDE SEQUENCE</scope>
    <source>
        <strain evidence="3">FJAT-49825</strain>
    </source>
</reference>
<gene>
    <name evidence="3" type="ORF">KHA99_10050</name>
</gene>
<organism evidence="3 4">
    <name type="scientific">Neobacillus rhizophilus</name>
    <dbReference type="NCBI Taxonomy" id="2833579"/>
    <lineage>
        <taxon>Bacteria</taxon>
        <taxon>Bacillati</taxon>
        <taxon>Bacillota</taxon>
        <taxon>Bacilli</taxon>
        <taxon>Bacillales</taxon>
        <taxon>Bacillaceae</taxon>
        <taxon>Neobacillus</taxon>
    </lineage>
</organism>
<feature type="chain" id="PRO_5037441078" evidence="2">
    <location>
        <begin position="21"/>
        <end position="286"/>
    </location>
</feature>
<accession>A0A942U1E8</accession>
<keyword evidence="2" id="KW-0732">Signal</keyword>
<keyword evidence="4" id="KW-1185">Reference proteome</keyword>
<dbReference type="AlphaFoldDB" id="A0A942U1E8"/>
<protein>
    <submittedName>
        <fullName evidence="3">Uncharacterized protein</fullName>
    </submittedName>
</protein>
<proteinExistence type="predicted"/>